<dbReference type="Gene3D" id="3.40.390.30">
    <property type="entry name" value="Metalloproteases ('zincins'), catalytic domain"/>
    <property type="match status" value="1"/>
</dbReference>
<gene>
    <name evidence="8" type="ORF">METZ01_LOCUS475602</name>
</gene>
<dbReference type="GO" id="GO:0004519">
    <property type="term" value="F:endonuclease activity"/>
    <property type="evidence" value="ECO:0007669"/>
    <property type="project" value="UniProtKB-KW"/>
</dbReference>
<dbReference type="PANTHER" id="PTHR46986:SF1">
    <property type="entry name" value="ENDORIBONUCLEASE YBEY, CHLOROPLASTIC"/>
    <property type="match status" value="1"/>
</dbReference>
<evidence type="ECO:0000256" key="4">
    <source>
        <dbReference type="ARBA" id="ARBA00022723"/>
    </source>
</evidence>
<evidence type="ECO:0000256" key="1">
    <source>
        <dbReference type="ARBA" id="ARBA00001947"/>
    </source>
</evidence>
<dbReference type="EMBL" id="UINC01202781">
    <property type="protein sequence ID" value="SVE22748.1"/>
    <property type="molecule type" value="Genomic_DNA"/>
</dbReference>
<evidence type="ECO:0008006" key="9">
    <source>
        <dbReference type="Google" id="ProtNLM"/>
    </source>
</evidence>
<sequence>EVKKGEISLALVGDSEIRELNLAHLGVDSATDVIAFALYGPGETVVGDIYIGHQQAEIQSSELGIPLEVELVRLAIHGTLHVLGHDHPESDERFTSEMFRLQESLVQGLIKEKFPK</sequence>
<evidence type="ECO:0000256" key="7">
    <source>
        <dbReference type="ARBA" id="ARBA00022833"/>
    </source>
</evidence>
<dbReference type="GO" id="GO:0004222">
    <property type="term" value="F:metalloendopeptidase activity"/>
    <property type="evidence" value="ECO:0007669"/>
    <property type="project" value="InterPro"/>
</dbReference>
<keyword evidence="5" id="KW-0255">Endonuclease</keyword>
<keyword evidence="6" id="KW-0378">Hydrolase</keyword>
<protein>
    <recommendedName>
        <fullName evidence="9">rRNA maturation RNase YbeY</fullName>
    </recommendedName>
</protein>
<dbReference type="GO" id="GO:0006364">
    <property type="term" value="P:rRNA processing"/>
    <property type="evidence" value="ECO:0007669"/>
    <property type="project" value="InterPro"/>
</dbReference>
<proteinExistence type="inferred from homology"/>
<evidence type="ECO:0000256" key="5">
    <source>
        <dbReference type="ARBA" id="ARBA00022759"/>
    </source>
</evidence>
<dbReference type="NCBIfam" id="TIGR00043">
    <property type="entry name" value="rRNA maturation RNase YbeY"/>
    <property type="match status" value="1"/>
</dbReference>
<organism evidence="8">
    <name type="scientific">marine metagenome</name>
    <dbReference type="NCBI Taxonomy" id="408172"/>
    <lineage>
        <taxon>unclassified sequences</taxon>
        <taxon>metagenomes</taxon>
        <taxon>ecological metagenomes</taxon>
    </lineage>
</organism>
<dbReference type="InterPro" id="IPR023091">
    <property type="entry name" value="MetalPrtase_cat_dom_sf_prd"/>
</dbReference>
<accession>A0A383BTP9</accession>
<evidence type="ECO:0000256" key="2">
    <source>
        <dbReference type="ARBA" id="ARBA00010875"/>
    </source>
</evidence>
<keyword evidence="3" id="KW-0540">Nuclease</keyword>
<dbReference type="SUPFAM" id="SSF55486">
    <property type="entry name" value="Metalloproteases ('zincins'), catalytic domain"/>
    <property type="match status" value="1"/>
</dbReference>
<comment type="cofactor">
    <cofactor evidence="1">
        <name>Zn(2+)</name>
        <dbReference type="ChEBI" id="CHEBI:29105"/>
    </cofactor>
</comment>
<dbReference type="AlphaFoldDB" id="A0A383BTP9"/>
<name>A0A383BTP9_9ZZZZ</name>
<keyword evidence="4" id="KW-0479">Metal-binding</keyword>
<feature type="non-terminal residue" evidence="8">
    <location>
        <position position="1"/>
    </location>
</feature>
<dbReference type="InterPro" id="IPR002036">
    <property type="entry name" value="YbeY"/>
</dbReference>
<evidence type="ECO:0000256" key="3">
    <source>
        <dbReference type="ARBA" id="ARBA00022722"/>
    </source>
</evidence>
<reference evidence="8" key="1">
    <citation type="submission" date="2018-05" db="EMBL/GenBank/DDBJ databases">
        <authorList>
            <person name="Lanie J.A."/>
            <person name="Ng W.-L."/>
            <person name="Kazmierczak K.M."/>
            <person name="Andrzejewski T.M."/>
            <person name="Davidsen T.M."/>
            <person name="Wayne K.J."/>
            <person name="Tettelin H."/>
            <person name="Glass J.I."/>
            <person name="Rusch D."/>
            <person name="Podicherti R."/>
            <person name="Tsui H.-C.T."/>
            <person name="Winkler M.E."/>
        </authorList>
    </citation>
    <scope>NUCLEOTIDE SEQUENCE</scope>
</reference>
<comment type="similarity">
    <text evidence="2">Belongs to the endoribonuclease YbeY family.</text>
</comment>
<evidence type="ECO:0000313" key="8">
    <source>
        <dbReference type="EMBL" id="SVE22748.1"/>
    </source>
</evidence>
<dbReference type="GO" id="GO:0046872">
    <property type="term" value="F:metal ion binding"/>
    <property type="evidence" value="ECO:0007669"/>
    <property type="project" value="UniProtKB-KW"/>
</dbReference>
<dbReference type="PANTHER" id="PTHR46986">
    <property type="entry name" value="ENDORIBONUCLEASE YBEY, CHLOROPLASTIC"/>
    <property type="match status" value="1"/>
</dbReference>
<keyword evidence="7" id="KW-0862">Zinc</keyword>
<dbReference type="Pfam" id="PF02130">
    <property type="entry name" value="YbeY"/>
    <property type="match status" value="1"/>
</dbReference>
<dbReference type="HAMAP" id="MF_00009">
    <property type="entry name" value="Endoribonucl_YbeY"/>
    <property type="match status" value="1"/>
</dbReference>
<evidence type="ECO:0000256" key="6">
    <source>
        <dbReference type="ARBA" id="ARBA00022801"/>
    </source>
</evidence>